<organism evidence="1 2">
    <name type="scientific">Rhizopus stolonifer</name>
    <name type="common">Rhizopus nigricans</name>
    <dbReference type="NCBI Taxonomy" id="4846"/>
    <lineage>
        <taxon>Eukaryota</taxon>
        <taxon>Fungi</taxon>
        <taxon>Fungi incertae sedis</taxon>
        <taxon>Mucoromycota</taxon>
        <taxon>Mucoromycotina</taxon>
        <taxon>Mucoromycetes</taxon>
        <taxon>Mucorales</taxon>
        <taxon>Mucorineae</taxon>
        <taxon>Rhizopodaceae</taxon>
        <taxon>Rhizopus</taxon>
    </lineage>
</organism>
<reference evidence="1 2" key="1">
    <citation type="journal article" date="2018" name="G3 (Bethesda)">
        <title>Phylogenetic and Phylogenomic Definition of Rhizopus Species.</title>
        <authorList>
            <person name="Gryganskyi A.P."/>
            <person name="Golan J."/>
            <person name="Dolatabadi S."/>
            <person name="Mondo S."/>
            <person name="Robb S."/>
            <person name="Idnurm A."/>
            <person name="Muszewska A."/>
            <person name="Steczkiewicz K."/>
            <person name="Masonjones S."/>
            <person name="Liao H.L."/>
            <person name="Gajdeczka M.T."/>
            <person name="Anike F."/>
            <person name="Vuek A."/>
            <person name="Anishchenko I.M."/>
            <person name="Voigt K."/>
            <person name="de Hoog G.S."/>
            <person name="Smith M.E."/>
            <person name="Heitman J."/>
            <person name="Vilgalys R."/>
            <person name="Stajich J.E."/>
        </authorList>
    </citation>
    <scope>NUCLEOTIDE SEQUENCE [LARGE SCALE GENOMIC DNA]</scope>
    <source>
        <strain evidence="1 2">LSU 92-RS-03</strain>
    </source>
</reference>
<feature type="non-terminal residue" evidence="1">
    <location>
        <position position="71"/>
    </location>
</feature>
<protein>
    <submittedName>
        <fullName evidence="1">Uncharacterized protein</fullName>
    </submittedName>
</protein>
<sequence>MRQYHSFGSFDIDEENVFTNDIVSGGRLSTHNSSLRHAGSQGFLQLKFFDPILDAPVEGLHYLPSGVVKCL</sequence>
<dbReference type="Proteomes" id="UP000253551">
    <property type="component" value="Unassembled WGS sequence"/>
</dbReference>
<gene>
    <name evidence="1" type="ORF">CU098_009185</name>
</gene>
<name>A0A367IZL2_RHIST</name>
<comment type="caution">
    <text evidence="1">The sequence shown here is derived from an EMBL/GenBank/DDBJ whole genome shotgun (WGS) entry which is preliminary data.</text>
</comment>
<dbReference type="AlphaFoldDB" id="A0A367IZL2"/>
<dbReference type="EMBL" id="PJQM01004847">
    <property type="protein sequence ID" value="RCH83133.1"/>
    <property type="molecule type" value="Genomic_DNA"/>
</dbReference>
<keyword evidence="2" id="KW-1185">Reference proteome</keyword>
<accession>A0A367IZL2</accession>
<evidence type="ECO:0000313" key="2">
    <source>
        <dbReference type="Proteomes" id="UP000253551"/>
    </source>
</evidence>
<proteinExistence type="predicted"/>
<evidence type="ECO:0000313" key="1">
    <source>
        <dbReference type="EMBL" id="RCH83133.1"/>
    </source>
</evidence>